<accession>Q3A1P6</accession>
<dbReference type="InterPro" id="IPR016047">
    <property type="entry name" value="M23ase_b-sheet_dom"/>
</dbReference>
<dbReference type="Gene3D" id="2.70.70.10">
    <property type="entry name" value="Glucose Permease (Domain IIA)"/>
    <property type="match status" value="1"/>
</dbReference>
<evidence type="ECO:0000256" key="7">
    <source>
        <dbReference type="ARBA" id="ARBA00023049"/>
    </source>
</evidence>
<evidence type="ECO:0000256" key="2">
    <source>
        <dbReference type="ARBA" id="ARBA00004196"/>
    </source>
</evidence>
<dbReference type="PANTHER" id="PTHR21666:SF288">
    <property type="entry name" value="CELL DIVISION PROTEIN YTFB"/>
    <property type="match status" value="1"/>
</dbReference>
<dbReference type="CDD" id="cd12797">
    <property type="entry name" value="M23_peptidase"/>
    <property type="match status" value="1"/>
</dbReference>
<keyword evidence="8" id="KW-0472">Membrane</keyword>
<feature type="domain" description="Csd3-like second N-terminal" evidence="10">
    <location>
        <begin position="154"/>
        <end position="275"/>
    </location>
</feature>
<keyword evidence="3" id="KW-0645">Protease</keyword>
<evidence type="ECO:0000259" key="9">
    <source>
        <dbReference type="Pfam" id="PF01551"/>
    </source>
</evidence>
<protein>
    <submittedName>
        <fullName evidence="11">Zinc metalloendopeptidase, M23 family</fullName>
    </submittedName>
</protein>
<dbReference type="Proteomes" id="UP000002534">
    <property type="component" value="Chromosome"/>
</dbReference>
<dbReference type="HOGENOM" id="CLU_026846_4_0_7"/>
<evidence type="ECO:0000313" key="12">
    <source>
        <dbReference type="Proteomes" id="UP000002534"/>
    </source>
</evidence>
<dbReference type="AlphaFoldDB" id="Q3A1P6"/>
<sequence length="441" mass="48648">MLRDRQPPRRFEKSKNLYTLLCLATGLAVGCFFLGLWFGKTSAPPEKPVLAAPAEPPAPVIDRKVTKSTVQPGDTVTSLLGDIFTPRQIYLLNQSSQSVFPLSRLCAGQNYELCLLDGRFESFVYDIDREEQLVVKPEGDGFAVSKIPIEYAVKTELVTGTINSSLFEAVVASGEKEALAINLADIFAWDIDFIRDIQVGDSFEALVEKRYREGNEAGYGRILAARFTNQGQAYNAYLFQDGDQAPAYYDEKGRSVRKAFLKAPLSFSRISSGFNMRRLHPITKKVRPHPAIDYAAPTGTPIKTVADGTVTFAAYKRYNGNCVKVRHPGGWVTMYNHMSRFGRGIKKGVKVRQGQFIGYVGTTGRSTGPHLDFRMYKNGVAVNPLKVKSPPSAPVSSQRLASFKLVVNRLASRLDGIDAIQTAQLEVGNQLTSEDTNTLAN</sequence>
<proteinExistence type="predicted"/>
<keyword evidence="5" id="KW-0378">Hydrolase</keyword>
<name>Q3A1P6_SYNC1</name>
<gene>
    <name evidence="11" type="ordered locus">Pcar_2472</name>
</gene>
<dbReference type="InterPro" id="IPR045834">
    <property type="entry name" value="Csd3_N2"/>
</dbReference>
<evidence type="ECO:0000259" key="10">
    <source>
        <dbReference type="Pfam" id="PF19425"/>
    </source>
</evidence>
<organism evidence="11 12">
    <name type="scientific">Syntrophotalea carbinolica (strain DSM 2380 / NBRC 103641 / GraBd1)</name>
    <name type="common">Pelobacter carbinolicus</name>
    <dbReference type="NCBI Taxonomy" id="338963"/>
    <lineage>
        <taxon>Bacteria</taxon>
        <taxon>Pseudomonadati</taxon>
        <taxon>Thermodesulfobacteriota</taxon>
        <taxon>Desulfuromonadia</taxon>
        <taxon>Desulfuromonadales</taxon>
        <taxon>Syntrophotaleaceae</taxon>
        <taxon>Syntrophotalea</taxon>
    </lineage>
</organism>
<feature type="domain" description="M23ase beta-sheet core" evidence="9">
    <location>
        <begin position="288"/>
        <end position="384"/>
    </location>
</feature>
<dbReference type="PROSITE" id="PS51257">
    <property type="entry name" value="PROKAR_LIPOPROTEIN"/>
    <property type="match status" value="1"/>
</dbReference>
<dbReference type="RefSeq" id="WP_011342238.1">
    <property type="nucleotide sequence ID" value="NC_007498.2"/>
</dbReference>
<keyword evidence="8" id="KW-0812">Transmembrane</keyword>
<evidence type="ECO:0000256" key="4">
    <source>
        <dbReference type="ARBA" id="ARBA00022723"/>
    </source>
</evidence>
<dbReference type="GO" id="GO:0030313">
    <property type="term" value="C:cell envelope"/>
    <property type="evidence" value="ECO:0007669"/>
    <property type="project" value="UniProtKB-SubCell"/>
</dbReference>
<comment type="cofactor">
    <cofactor evidence="1">
        <name>Zn(2+)</name>
        <dbReference type="ChEBI" id="CHEBI:29105"/>
    </cofactor>
</comment>
<evidence type="ECO:0000256" key="1">
    <source>
        <dbReference type="ARBA" id="ARBA00001947"/>
    </source>
</evidence>
<dbReference type="Pfam" id="PF01551">
    <property type="entry name" value="Peptidase_M23"/>
    <property type="match status" value="1"/>
</dbReference>
<dbReference type="EMBL" id="CP000142">
    <property type="protein sequence ID" value="ABA89711.1"/>
    <property type="molecule type" value="Genomic_DNA"/>
</dbReference>
<reference evidence="12" key="1">
    <citation type="submission" date="2005-10" db="EMBL/GenBank/DDBJ databases">
        <title>Complete sequence of Pelobacter carbinolicus DSM 2380.</title>
        <authorList>
            <person name="Copeland A."/>
            <person name="Lucas S."/>
            <person name="Lapidus A."/>
            <person name="Barry K."/>
            <person name="Detter J.C."/>
            <person name="Glavina T."/>
            <person name="Hammon N."/>
            <person name="Israni S."/>
            <person name="Pitluck S."/>
            <person name="Chertkov O."/>
            <person name="Schmutz J."/>
            <person name="Larimer F."/>
            <person name="Land M."/>
            <person name="Kyrpides N."/>
            <person name="Ivanova N."/>
            <person name="Richardson P."/>
        </authorList>
    </citation>
    <scope>NUCLEOTIDE SEQUENCE [LARGE SCALE GENOMIC DNA]</scope>
    <source>
        <strain evidence="12">DSM 2380 / NBRC 103641 / GraBd1</strain>
    </source>
</reference>
<dbReference type="OrthoDB" id="9815245at2"/>
<evidence type="ECO:0000256" key="8">
    <source>
        <dbReference type="SAM" id="Phobius"/>
    </source>
</evidence>
<comment type="subcellular location">
    <subcellularLocation>
        <location evidence="2">Cell envelope</location>
    </subcellularLocation>
</comment>
<keyword evidence="7" id="KW-0482">Metalloprotease</keyword>
<dbReference type="InterPro" id="IPR011055">
    <property type="entry name" value="Dup_hybrid_motif"/>
</dbReference>
<evidence type="ECO:0000256" key="6">
    <source>
        <dbReference type="ARBA" id="ARBA00022833"/>
    </source>
</evidence>
<keyword evidence="12" id="KW-1185">Reference proteome</keyword>
<evidence type="ECO:0000313" key="11">
    <source>
        <dbReference type="EMBL" id="ABA89711.1"/>
    </source>
</evidence>
<reference evidence="11 12" key="2">
    <citation type="journal article" date="2012" name="BMC Genomics">
        <title>The genome of Pelobacter carbinolicus reveals surprising metabolic capabilities and physiological features.</title>
        <authorList>
            <person name="Aklujkar M."/>
            <person name="Haveman S.A."/>
            <person name="Didonato R.Jr."/>
            <person name="Chertkov O."/>
            <person name="Han C.S."/>
            <person name="Land M.L."/>
            <person name="Brown P."/>
            <person name="Lovley D.R."/>
        </authorList>
    </citation>
    <scope>NUCLEOTIDE SEQUENCE [LARGE SCALE GENOMIC DNA]</scope>
    <source>
        <strain evidence="12">DSM 2380 / NBRC 103641 / GraBd1</strain>
    </source>
</reference>
<feature type="transmembrane region" description="Helical" evidence="8">
    <location>
        <begin position="20"/>
        <end position="39"/>
    </location>
</feature>
<evidence type="ECO:0000256" key="5">
    <source>
        <dbReference type="ARBA" id="ARBA00022801"/>
    </source>
</evidence>
<dbReference type="GO" id="GO:0004222">
    <property type="term" value="F:metalloendopeptidase activity"/>
    <property type="evidence" value="ECO:0007669"/>
    <property type="project" value="TreeGrafter"/>
</dbReference>
<keyword evidence="8" id="KW-1133">Transmembrane helix</keyword>
<evidence type="ECO:0000256" key="3">
    <source>
        <dbReference type="ARBA" id="ARBA00022670"/>
    </source>
</evidence>
<keyword evidence="6" id="KW-0862">Zinc</keyword>
<dbReference type="Gene3D" id="3.10.450.350">
    <property type="match status" value="1"/>
</dbReference>
<dbReference type="KEGG" id="pca:Pcar_2472"/>
<keyword evidence="4" id="KW-0479">Metal-binding</keyword>
<dbReference type="GO" id="GO:0006508">
    <property type="term" value="P:proteolysis"/>
    <property type="evidence" value="ECO:0007669"/>
    <property type="project" value="UniProtKB-KW"/>
</dbReference>
<dbReference type="STRING" id="338963.Pcar_2472"/>
<dbReference type="GO" id="GO:0046872">
    <property type="term" value="F:metal ion binding"/>
    <property type="evidence" value="ECO:0007669"/>
    <property type="project" value="UniProtKB-KW"/>
</dbReference>
<dbReference type="SUPFAM" id="SSF51261">
    <property type="entry name" value="Duplicated hybrid motif"/>
    <property type="match status" value="1"/>
</dbReference>
<dbReference type="Pfam" id="PF19425">
    <property type="entry name" value="Csd3_N2"/>
    <property type="match status" value="1"/>
</dbReference>
<dbReference type="PANTHER" id="PTHR21666">
    <property type="entry name" value="PEPTIDASE-RELATED"/>
    <property type="match status" value="1"/>
</dbReference>
<dbReference type="eggNOG" id="COG0739">
    <property type="taxonomic scope" value="Bacteria"/>
</dbReference>
<dbReference type="InterPro" id="IPR050570">
    <property type="entry name" value="Cell_wall_metabolism_enzyme"/>
</dbReference>